<evidence type="ECO:0000256" key="2">
    <source>
        <dbReference type="ARBA" id="ARBA00022694"/>
    </source>
</evidence>
<dbReference type="Proteomes" id="UP001085076">
    <property type="component" value="Miscellaneous, Linkage group lg01"/>
</dbReference>
<accession>A0A9D5D4V6</accession>
<dbReference type="Gene3D" id="3.30.70.580">
    <property type="entry name" value="Pseudouridine synthase I, catalytic domain, N-terminal subdomain"/>
    <property type="match status" value="1"/>
</dbReference>
<comment type="similarity">
    <text evidence="1 4">Belongs to the tRNA pseudouridine synthase TruA family.</text>
</comment>
<dbReference type="InterPro" id="IPR020095">
    <property type="entry name" value="PsdUridine_synth_TruA_C"/>
</dbReference>
<keyword evidence="7" id="KW-1185">Reference proteome</keyword>
<proteinExistence type="inferred from homology"/>
<dbReference type="EC" id="5.4.99.12" evidence="4"/>
<dbReference type="PANTHER" id="PTHR11142:SF10">
    <property type="entry name" value="TRNA PSEUDOURIDINE SYNTHASE"/>
    <property type="match status" value="1"/>
</dbReference>
<gene>
    <name evidence="6" type="ORF">J5N97_002499</name>
</gene>
<dbReference type="PANTHER" id="PTHR11142">
    <property type="entry name" value="PSEUDOURIDYLATE SYNTHASE"/>
    <property type="match status" value="1"/>
</dbReference>
<dbReference type="Gene3D" id="3.30.70.660">
    <property type="entry name" value="Pseudouridine synthase I, catalytic domain, C-terminal subdomain"/>
    <property type="match status" value="1"/>
</dbReference>
<name>A0A9D5D4V6_9LILI</name>
<dbReference type="EMBL" id="JAGGNH010000001">
    <property type="protein sequence ID" value="KAJ0984143.1"/>
    <property type="molecule type" value="Genomic_DNA"/>
</dbReference>
<dbReference type="GO" id="GO:0003723">
    <property type="term" value="F:RNA binding"/>
    <property type="evidence" value="ECO:0007669"/>
    <property type="project" value="InterPro"/>
</dbReference>
<comment type="caution">
    <text evidence="6">The sequence shown here is derived from an EMBL/GenBank/DDBJ whole genome shotgun (WGS) entry which is preliminary data.</text>
</comment>
<evidence type="ECO:0000259" key="5">
    <source>
        <dbReference type="Pfam" id="PF01416"/>
    </source>
</evidence>
<feature type="domain" description="Pseudouridine synthase I TruA alpha/beta" evidence="5">
    <location>
        <begin position="344"/>
        <end position="408"/>
    </location>
</feature>
<evidence type="ECO:0000313" key="7">
    <source>
        <dbReference type="Proteomes" id="UP001085076"/>
    </source>
</evidence>
<dbReference type="InterPro" id="IPR020103">
    <property type="entry name" value="PsdUridine_synth_cat_dom_sf"/>
</dbReference>
<sequence length="418" mass="46668">MESGASVDYNHTDPCKLSRWTTRESYQYMHARPWHKVMDFYSHLVRGGDGASSLSTLFSSERLDTCHVAEEFQGFEDTKLATAPSVDKKGRWARVTFKIVVSYHGSSFDGWQKQPGLNTVQGLIEKALGRFVDDKKAQLLRDRSLPVEGCAVVAGRTDKGVTALQQVCSFYTWRKGIKCVEIEDAINKSAPGKLRTLHISEVSRVFHPNFSAKWRRYFYTFPLNNEEDEVGFGVKDLTFTADGVDEEKETTQFDAEDFGRLTILDGDVVDSMHSASSKPRSFSVSKVNQLLHQLEGKTLSYKMFARDTKASRSFGPPTECFMFHARATESRLAPADEACTGARVMCVELVANRFLRKMVRVLVATAIREAAAGADDDALLKLMDATCRRATAPPAPPVGLCLVDVGYDEFNHDICLIK</sequence>
<dbReference type="GO" id="GO:0160147">
    <property type="term" value="F:tRNA pseudouridine(38-40) synthase activity"/>
    <property type="evidence" value="ECO:0007669"/>
    <property type="project" value="UniProtKB-EC"/>
</dbReference>
<dbReference type="GO" id="GO:0031119">
    <property type="term" value="P:tRNA pseudouridine synthesis"/>
    <property type="evidence" value="ECO:0007669"/>
    <property type="project" value="TreeGrafter"/>
</dbReference>
<reference evidence="6" key="2">
    <citation type="journal article" date="2022" name="Hortic Res">
        <title>The genome of Dioscorea zingiberensis sheds light on the biosynthesis, origin and evolution of the medicinally important diosgenin saponins.</title>
        <authorList>
            <person name="Li Y."/>
            <person name="Tan C."/>
            <person name="Li Z."/>
            <person name="Guo J."/>
            <person name="Li S."/>
            <person name="Chen X."/>
            <person name="Wang C."/>
            <person name="Dai X."/>
            <person name="Yang H."/>
            <person name="Song W."/>
            <person name="Hou L."/>
            <person name="Xu J."/>
            <person name="Tong Z."/>
            <person name="Xu A."/>
            <person name="Yuan X."/>
            <person name="Wang W."/>
            <person name="Yang Q."/>
            <person name="Chen L."/>
            <person name="Sun Z."/>
            <person name="Wang K."/>
            <person name="Pan B."/>
            <person name="Chen J."/>
            <person name="Bao Y."/>
            <person name="Liu F."/>
            <person name="Qi X."/>
            <person name="Gang D.R."/>
            <person name="Wen J."/>
            <person name="Li J."/>
        </authorList>
    </citation>
    <scope>NUCLEOTIDE SEQUENCE</scope>
    <source>
        <strain evidence="6">Dzin_1.0</strain>
    </source>
</reference>
<evidence type="ECO:0000256" key="1">
    <source>
        <dbReference type="ARBA" id="ARBA00009375"/>
    </source>
</evidence>
<dbReference type="InterPro" id="IPR020097">
    <property type="entry name" value="PsdUridine_synth_TruA_a/b_dom"/>
</dbReference>
<dbReference type="Pfam" id="PF01416">
    <property type="entry name" value="PseudoU_synth_1"/>
    <property type="match status" value="1"/>
</dbReference>
<evidence type="ECO:0000313" key="6">
    <source>
        <dbReference type="EMBL" id="KAJ0984143.1"/>
    </source>
</evidence>
<protein>
    <recommendedName>
        <fullName evidence="4">tRNA pseudouridine synthase</fullName>
        <ecNumber evidence="4">5.4.99.12</ecNumber>
    </recommendedName>
</protein>
<keyword evidence="3 4" id="KW-0413">Isomerase</keyword>
<dbReference type="InterPro" id="IPR020094">
    <property type="entry name" value="TruA/RsuA/RluB/E/F_N"/>
</dbReference>
<dbReference type="OrthoDB" id="271910at2759"/>
<reference evidence="6" key="1">
    <citation type="submission" date="2021-03" db="EMBL/GenBank/DDBJ databases">
        <authorList>
            <person name="Li Z."/>
            <person name="Yang C."/>
        </authorList>
    </citation>
    <scope>NUCLEOTIDE SEQUENCE</scope>
    <source>
        <strain evidence="6">Dzin_1.0</strain>
        <tissue evidence="6">Leaf</tissue>
    </source>
</reference>
<dbReference type="AlphaFoldDB" id="A0A9D5D4V6"/>
<evidence type="ECO:0000256" key="4">
    <source>
        <dbReference type="RuleBase" id="RU003792"/>
    </source>
</evidence>
<dbReference type="SUPFAM" id="SSF55120">
    <property type="entry name" value="Pseudouridine synthase"/>
    <property type="match status" value="1"/>
</dbReference>
<evidence type="ECO:0000256" key="3">
    <source>
        <dbReference type="ARBA" id="ARBA00023235"/>
    </source>
</evidence>
<keyword evidence="2 4" id="KW-0819">tRNA processing</keyword>
<comment type="catalytic activity">
    <reaction evidence="4">
        <text>uridine(38/39/40) in tRNA = pseudouridine(38/39/40) in tRNA</text>
        <dbReference type="Rhea" id="RHEA:22376"/>
        <dbReference type="Rhea" id="RHEA-COMP:10085"/>
        <dbReference type="Rhea" id="RHEA-COMP:10087"/>
        <dbReference type="ChEBI" id="CHEBI:65314"/>
        <dbReference type="ChEBI" id="CHEBI:65315"/>
        <dbReference type="EC" id="5.4.99.12"/>
    </reaction>
</comment>
<dbReference type="InterPro" id="IPR001406">
    <property type="entry name" value="PsdUridine_synth_TruA"/>
</dbReference>
<organism evidence="6 7">
    <name type="scientific">Dioscorea zingiberensis</name>
    <dbReference type="NCBI Taxonomy" id="325984"/>
    <lineage>
        <taxon>Eukaryota</taxon>
        <taxon>Viridiplantae</taxon>
        <taxon>Streptophyta</taxon>
        <taxon>Embryophyta</taxon>
        <taxon>Tracheophyta</taxon>
        <taxon>Spermatophyta</taxon>
        <taxon>Magnoliopsida</taxon>
        <taxon>Liliopsida</taxon>
        <taxon>Dioscoreales</taxon>
        <taxon>Dioscoreaceae</taxon>
        <taxon>Dioscorea</taxon>
    </lineage>
</organism>